<evidence type="ECO:0000313" key="6">
    <source>
        <dbReference type="Proteomes" id="UP000823388"/>
    </source>
</evidence>
<dbReference type="Pfam" id="PF03081">
    <property type="entry name" value="Exo70_C"/>
    <property type="match status" value="1"/>
</dbReference>
<proteinExistence type="inferred from homology"/>
<evidence type="ECO:0000256" key="2">
    <source>
        <dbReference type="ARBA" id="ARBA00022448"/>
    </source>
</evidence>
<evidence type="ECO:0000313" key="5">
    <source>
        <dbReference type="EMBL" id="KAG2608596.1"/>
    </source>
</evidence>
<organism evidence="5 6">
    <name type="scientific">Panicum virgatum</name>
    <name type="common">Blackwell switchgrass</name>
    <dbReference type="NCBI Taxonomy" id="38727"/>
    <lineage>
        <taxon>Eukaryota</taxon>
        <taxon>Viridiplantae</taxon>
        <taxon>Streptophyta</taxon>
        <taxon>Embryophyta</taxon>
        <taxon>Tracheophyta</taxon>
        <taxon>Spermatophyta</taxon>
        <taxon>Magnoliopsida</taxon>
        <taxon>Liliopsida</taxon>
        <taxon>Poales</taxon>
        <taxon>Poaceae</taxon>
        <taxon>PACMAD clade</taxon>
        <taxon>Panicoideae</taxon>
        <taxon>Panicodae</taxon>
        <taxon>Paniceae</taxon>
        <taxon>Panicinae</taxon>
        <taxon>Panicum</taxon>
        <taxon>Panicum sect. Hiantes</taxon>
    </lineage>
</organism>
<dbReference type="GO" id="GO:0005546">
    <property type="term" value="F:phosphatidylinositol-4,5-bisphosphate binding"/>
    <property type="evidence" value="ECO:0007669"/>
    <property type="project" value="InterPro"/>
</dbReference>
<feature type="domain" description="Exocyst complex subunit Exo70 C-terminal" evidence="4">
    <location>
        <begin position="207"/>
        <end position="529"/>
    </location>
</feature>
<dbReference type="PANTHER" id="PTHR12542:SF137">
    <property type="entry name" value="EXOCYST SUBUNIT EXO70 FAMILY PROTEIN"/>
    <property type="match status" value="1"/>
</dbReference>
<dbReference type="GO" id="GO:0006887">
    <property type="term" value="P:exocytosis"/>
    <property type="evidence" value="ECO:0007669"/>
    <property type="project" value="UniProtKB-KW"/>
</dbReference>
<dbReference type="Gene3D" id="1.20.1280.170">
    <property type="entry name" value="Exocyst complex component Exo70"/>
    <property type="match status" value="1"/>
</dbReference>
<keyword evidence="2 3" id="KW-0813">Transport</keyword>
<comment type="similarity">
    <text evidence="1 3">Belongs to the EXO70 family.</text>
</comment>
<keyword evidence="3" id="KW-0653">Protein transport</keyword>
<gene>
    <name evidence="5" type="ORF">PVAP13_4NG335800</name>
</gene>
<comment type="function">
    <text evidence="3">Component of the exocyst complex.</text>
</comment>
<protein>
    <recommendedName>
        <fullName evidence="3">Exocyst subunit Exo70 family protein</fullName>
    </recommendedName>
</protein>
<evidence type="ECO:0000259" key="4">
    <source>
        <dbReference type="Pfam" id="PF03081"/>
    </source>
</evidence>
<reference evidence="5" key="1">
    <citation type="submission" date="2020-05" db="EMBL/GenBank/DDBJ databases">
        <title>WGS assembly of Panicum virgatum.</title>
        <authorList>
            <person name="Lovell J.T."/>
            <person name="Jenkins J."/>
            <person name="Shu S."/>
            <person name="Juenger T.E."/>
            <person name="Schmutz J."/>
        </authorList>
    </citation>
    <scope>NUCLEOTIDE SEQUENCE</scope>
    <source>
        <strain evidence="5">AP13</strain>
    </source>
</reference>
<accession>A0A8T0TIR2</accession>
<dbReference type="GO" id="GO:0000145">
    <property type="term" value="C:exocyst"/>
    <property type="evidence" value="ECO:0007669"/>
    <property type="project" value="InterPro"/>
</dbReference>
<dbReference type="AlphaFoldDB" id="A0A8T0TIR2"/>
<dbReference type="InterPro" id="IPR004140">
    <property type="entry name" value="Exo70"/>
</dbReference>
<comment type="caution">
    <text evidence="5">The sequence shown here is derived from an EMBL/GenBank/DDBJ whole genome shotgun (WGS) entry which is preliminary data.</text>
</comment>
<dbReference type="InterPro" id="IPR046364">
    <property type="entry name" value="Exo70_C"/>
</dbReference>
<keyword evidence="6" id="KW-1185">Reference proteome</keyword>
<dbReference type="Proteomes" id="UP000823388">
    <property type="component" value="Chromosome 4N"/>
</dbReference>
<evidence type="ECO:0000256" key="1">
    <source>
        <dbReference type="ARBA" id="ARBA00006756"/>
    </source>
</evidence>
<name>A0A8T0TIR2_PANVG</name>
<sequence>MKRWNGGRPRSYLQEDGQSSYTISSCSGTASTVYTSTGSHMSSISLVAAMHLELEGVTTEEEQIKHIKSWVQKFFGSPSANCSINGGDMSVLERWLTELGVGWVVHLADGAPAPAEVDSGWIDDARSWIRALAQIVETIRFTTTLFPDRGSMPSICEEGHDQYQFQLRRVTSKLFRGLRSKLFRSNCEEEPVAIGESGEQEEAVPDQVQFAQFFQETMLKMLAFVDSIAAVPEGSNRAHEPKKLVTLLGVHDALSTALPQIRLSSYSPPSEQVFKIQREIVSLLAAKQDETGEAIRSAMEQIWTSIMEFMEDGNDSQQGSSDIHRDTRSAIRYIEFLRANYLSVAPIVTGAARYGHGKYVPQNGDIPSLDSMVLEMASCLEEKLGQMSASFPDHSLGFLFLINNLYYLIEQLRPMNFVNFIIPVFTQKINNYIEYYLQVSWSPLLLCLKIAPRRLRRYCSPMPKFDSEFLKTYEVQKFWKVPDPDMREVLRRAITEKVTSGLTQYLGDSDTVRITGSTFTLQELEEMLQELFEG</sequence>
<evidence type="ECO:0000256" key="3">
    <source>
        <dbReference type="RuleBase" id="RU365026"/>
    </source>
</evidence>
<keyword evidence="3" id="KW-0268">Exocytosis</keyword>
<dbReference type="PANTHER" id="PTHR12542">
    <property type="entry name" value="EXOCYST COMPLEX PROTEIN EXO70"/>
    <property type="match status" value="1"/>
</dbReference>
<dbReference type="GO" id="GO:0015031">
    <property type="term" value="P:protein transport"/>
    <property type="evidence" value="ECO:0007669"/>
    <property type="project" value="UniProtKB-KW"/>
</dbReference>
<dbReference type="InterPro" id="IPR016159">
    <property type="entry name" value="Cullin_repeat-like_dom_sf"/>
</dbReference>
<dbReference type="EMBL" id="CM029044">
    <property type="protein sequence ID" value="KAG2608596.1"/>
    <property type="molecule type" value="Genomic_DNA"/>
</dbReference>
<dbReference type="SUPFAM" id="SSF74788">
    <property type="entry name" value="Cullin repeat-like"/>
    <property type="match status" value="1"/>
</dbReference>